<accession>A0A368T303</accession>
<dbReference type="Pfam" id="PF22740">
    <property type="entry name" value="PapZ_C"/>
    <property type="match status" value="1"/>
</dbReference>
<evidence type="ECO:0000313" key="7">
    <source>
        <dbReference type="EMBL" id="RCV55803.1"/>
    </source>
</evidence>
<comment type="caution">
    <text evidence="7">The sequence shown here is derived from an EMBL/GenBank/DDBJ whole genome shotgun (WGS) entry which is preliminary data.</text>
</comment>
<evidence type="ECO:0000259" key="6">
    <source>
        <dbReference type="Pfam" id="PF22740"/>
    </source>
</evidence>
<keyword evidence="8" id="KW-1185">Reference proteome</keyword>
<feature type="domain" description="RapZ C-terminal" evidence="6">
    <location>
        <begin position="174"/>
        <end position="291"/>
    </location>
</feature>
<protein>
    <submittedName>
        <fullName evidence="7">RNase adapter RapZ</fullName>
    </submittedName>
</protein>
<evidence type="ECO:0000256" key="3">
    <source>
        <dbReference type="ARBA" id="ARBA00023134"/>
    </source>
</evidence>
<sequence>MVSSLGGELPPEIVIVTGMSGAGRSTAARALEDLDWFVVDNLPPGLLPTMIDLAGRTQGAVPRVAAVVDVRSMAFTEDLLSTVEELRRRGIAARVLFLEAGDETLVRRFEGVRRPHPLQADGRLTDGITRERELLRAIRGEADLVIDTSQLNVHQLKARVVGFFGEADESHLRANVVSFGFKHGLPVDADLVIDCRFLPNPHWVPELRPMNGRDAPVREYVLAQRGAKELLDSYTEVLRLLVAGYLREGKHYMTLAVGCTGGKHRSVAMAEQFGARLREEGLEVNVVHRDVGRE</sequence>
<feature type="domain" description="RapZ-like N-terminal" evidence="5">
    <location>
        <begin position="12"/>
        <end position="165"/>
    </location>
</feature>
<dbReference type="PANTHER" id="PTHR30448:SF0">
    <property type="entry name" value="RNASE ADAPTER PROTEIN RAPZ"/>
    <property type="match status" value="1"/>
</dbReference>
<dbReference type="OrthoDB" id="9784461at2"/>
<reference evidence="7 8" key="1">
    <citation type="submission" date="2018-04" db="EMBL/GenBank/DDBJ databases">
        <title>Novel actinobacteria from marine sediment.</title>
        <authorList>
            <person name="Ng Z.Y."/>
            <person name="Tan G.Y.A."/>
        </authorList>
    </citation>
    <scope>NUCLEOTIDE SEQUENCE [LARGE SCALE GENOMIC DNA]</scope>
    <source>
        <strain evidence="7 8">TPS81</strain>
    </source>
</reference>
<dbReference type="Pfam" id="PF03668">
    <property type="entry name" value="RapZ-like_N"/>
    <property type="match status" value="1"/>
</dbReference>
<dbReference type="AlphaFoldDB" id="A0A368T303"/>
<evidence type="ECO:0000259" key="5">
    <source>
        <dbReference type="Pfam" id="PF03668"/>
    </source>
</evidence>
<dbReference type="EMBL" id="QEIN01000140">
    <property type="protein sequence ID" value="RCV55803.1"/>
    <property type="molecule type" value="Genomic_DNA"/>
</dbReference>
<dbReference type="HAMAP" id="MF_00636">
    <property type="entry name" value="RapZ_like"/>
    <property type="match status" value="1"/>
</dbReference>
<keyword evidence="3 4" id="KW-0342">GTP-binding</keyword>
<dbReference type="Proteomes" id="UP000253318">
    <property type="component" value="Unassembled WGS sequence"/>
</dbReference>
<dbReference type="InterPro" id="IPR005337">
    <property type="entry name" value="RapZ-like"/>
</dbReference>
<name>A0A368T303_9ACTN</name>
<dbReference type="Gene3D" id="3.40.50.300">
    <property type="entry name" value="P-loop containing nucleotide triphosphate hydrolases"/>
    <property type="match status" value="1"/>
</dbReference>
<proteinExistence type="inferred from homology"/>
<gene>
    <name evidence="7" type="ORF">DEF24_17485</name>
</gene>
<evidence type="ECO:0000256" key="4">
    <source>
        <dbReference type="HAMAP-Rule" id="MF_00636"/>
    </source>
</evidence>
<dbReference type="PANTHER" id="PTHR30448">
    <property type="entry name" value="RNASE ADAPTER PROTEIN RAPZ"/>
    <property type="match status" value="1"/>
</dbReference>
<dbReference type="NCBIfam" id="NF003828">
    <property type="entry name" value="PRK05416.1"/>
    <property type="match status" value="1"/>
</dbReference>
<dbReference type="GO" id="GO:0005525">
    <property type="term" value="F:GTP binding"/>
    <property type="evidence" value="ECO:0007669"/>
    <property type="project" value="UniProtKB-UniRule"/>
</dbReference>
<evidence type="ECO:0000256" key="2">
    <source>
        <dbReference type="ARBA" id="ARBA00022840"/>
    </source>
</evidence>
<dbReference type="PIRSF" id="PIRSF005052">
    <property type="entry name" value="P-loopkin"/>
    <property type="match status" value="1"/>
</dbReference>
<feature type="binding site" evidence="4">
    <location>
        <begin position="69"/>
        <end position="72"/>
    </location>
    <ligand>
        <name>GTP</name>
        <dbReference type="ChEBI" id="CHEBI:37565"/>
    </ligand>
</feature>
<dbReference type="InterPro" id="IPR053930">
    <property type="entry name" value="RapZ-like_N"/>
</dbReference>
<dbReference type="GO" id="GO:0005524">
    <property type="term" value="F:ATP binding"/>
    <property type="evidence" value="ECO:0007669"/>
    <property type="project" value="UniProtKB-UniRule"/>
</dbReference>
<organism evidence="7 8">
    <name type="scientific">Marinitenerispora sediminis</name>
    <dbReference type="NCBI Taxonomy" id="1931232"/>
    <lineage>
        <taxon>Bacteria</taxon>
        <taxon>Bacillati</taxon>
        <taxon>Actinomycetota</taxon>
        <taxon>Actinomycetes</taxon>
        <taxon>Streptosporangiales</taxon>
        <taxon>Nocardiopsidaceae</taxon>
        <taxon>Marinitenerispora</taxon>
    </lineage>
</organism>
<dbReference type="SUPFAM" id="SSF52540">
    <property type="entry name" value="P-loop containing nucleoside triphosphate hydrolases"/>
    <property type="match status" value="1"/>
</dbReference>
<evidence type="ECO:0000256" key="1">
    <source>
        <dbReference type="ARBA" id="ARBA00022741"/>
    </source>
</evidence>
<dbReference type="RefSeq" id="WP_114400131.1">
    <property type="nucleotide sequence ID" value="NZ_QEIM01000185.1"/>
</dbReference>
<evidence type="ECO:0000313" key="8">
    <source>
        <dbReference type="Proteomes" id="UP000253318"/>
    </source>
</evidence>
<feature type="binding site" evidence="4">
    <location>
        <begin position="18"/>
        <end position="25"/>
    </location>
    <ligand>
        <name>ATP</name>
        <dbReference type="ChEBI" id="CHEBI:30616"/>
    </ligand>
</feature>
<dbReference type="InterPro" id="IPR053931">
    <property type="entry name" value="RapZ_C"/>
</dbReference>
<dbReference type="InterPro" id="IPR027417">
    <property type="entry name" value="P-loop_NTPase"/>
</dbReference>
<keyword evidence="2 4" id="KW-0067">ATP-binding</keyword>
<keyword evidence="1 4" id="KW-0547">Nucleotide-binding</keyword>